<comment type="similarity">
    <text evidence="1">Belongs to the transferase hexapeptide repeat family.</text>
</comment>
<dbReference type="Gene3D" id="2.160.10.10">
    <property type="entry name" value="Hexapeptide repeat proteins"/>
    <property type="match status" value="1"/>
</dbReference>
<dbReference type="InterPro" id="IPR020019">
    <property type="entry name" value="AcTrfase_PglD-like"/>
</dbReference>
<dbReference type="Proteomes" id="UP000188726">
    <property type="component" value="Unassembled WGS sequence"/>
</dbReference>
<dbReference type="Pfam" id="PF17836">
    <property type="entry name" value="PglD_N"/>
    <property type="match status" value="1"/>
</dbReference>
<evidence type="ECO:0000256" key="2">
    <source>
        <dbReference type="ARBA" id="ARBA00022679"/>
    </source>
</evidence>
<dbReference type="InterPro" id="IPR018357">
    <property type="entry name" value="Hexapep_transf_CS"/>
</dbReference>
<feature type="site" description="Increases basicity of active site His" evidence="4">
    <location>
        <position position="137"/>
    </location>
</feature>
<feature type="binding site" evidence="5">
    <location>
        <position position="69"/>
    </location>
    <ligand>
        <name>substrate</name>
    </ligand>
</feature>
<reference evidence="7 8" key="1">
    <citation type="journal article" date="2017" name="Genome Announc.">
        <title>Draft Genome Sequences of Salinivibrio proteolyticus, Salinivibrio sharmensis, Salinivibrio siamensis, Salinivibrio costicola subsp. alcaliphilus, Salinivibrio costicola subsp. vallismortis, and 29 New Isolates Belonging to the Genus Salinivibrio.</title>
        <authorList>
            <person name="Lopez-Hermoso C."/>
            <person name="de la Haba R.R."/>
            <person name="Sanchez-Porro C."/>
            <person name="Bayliss S.C."/>
            <person name="Feil E.J."/>
            <person name="Ventosa A."/>
        </authorList>
    </citation>
    <scope>NUCLEOTIDE SEQUENCE [LARGE SCALE GENOMIC DNA]</scope>
    <source>
        <strain evidence="7 8">IC202</strain>
    </source>
</reference>
<feature type="domain" description="PglD N-terminal" evidence="6">
    <location>
        <begin position="6"/>
        <end position="78"/>
    </location>
</feature>
<evidence type="ECO:0000313" key="7">
    <source>
        <dbReference type="EMBL" id="OOE43958.1"/>
    </source>
</evidence>
<keyword evidence="2" id="KW-0808">Transferase</keyword>
<dbReference type="InterPro" id="IPR011004">
    <property type="entry name" value="Trimer_LpxA-like_sf"/>
</dbReference>
<evidence type="ECO:0000259" key="6">
    <source>
        <dbReference type="Pfam" id="PF17836"/>
    </source>
</evidence>
<dbReference type="PROSITE" id="PS00101">
    <property type="entry name" value="HEXAPEP_TRANSFERASES"/>
    <property type="match status" value="1"/>
</dbReference>
<name>A0AB36K6H9_9GAMM</name>
<sequence>MSKCCAILGASGHGKVVAEIAALNGYTDIEFFDDRWPALSGIEGWCVNGDTASLLKNTGRFELVVVAIGNNQVRLEKQQALSAAGAQLSVLIHPRAVVSQFSYIGVGSVVMANAVINPFANIGQACIINTSATVDHDCQLADAVHVSPGCNLAGGVKVGSCSWVGIGSQIKQLVTIGTSVTVGAGATVVNDIPSCHTVVGTPARATNQSQ</sequence>
<dbReference type="EMBL" id="MUEO01000019">
    <property type="protein sequence ID" value="OOE43958.1"/>
    <property type="molecule type" value="Genomic_DNA"/>
</dbReference>
<evidence type="ECO:0000256" key="1">
    <source>
        <dbReference type="ARBA" id="ARBA00007274"/>
    </source>
</evidence>
<accession>A0AB36K6H9</accession>
<dbReference type="NCBIfam" id="TIGR03570">
    <property type="entry name" value="NeuD_NnaD"/>
    <property type="match status" value="1"/>
</dbReference>
<dbReference type="InterPro" id="IPR041561">
    <property type="entry name" value="PglD_N"/>
</dbReference>
<feature type="binding site" evidence="5">
    <location>
        <position position="145"/>
    </location>
    <ligand>
        <name>acetyl-CoA</name>
        <dbReference type="ChEBI" id="CHEBI:57288"/>
    </ligand>
</feature>
<dbReference type="CDD" id="cd03360">
    <property type="entry name" value="LbH_AT_putative"/>
    <property type="match status" value="1"/>
</dbReference>
<dbReference type="GO" id="GO:0016740">
    <property type="term" value="F:transferase activity"/>
    <property type="evidence" value="ECO:0007669"/>
    <property type="project" value="UniProtKB-KW"/>
</dbReference>
<dbReference type="SUPFAM" id="SSF51161">
    <property type="entry name" value="Trimeric LpxA-like enzymes"/>
    <property type="match status" value="1"/>
</dbReference>
<gene>
    <name evidence="7" type="ORF">BZG09_09195</name>
</gene>
<proteinExistence type="inferred from homology"/>
<dbReference type="Gene3D" id="3.40.50.20">
    <property type="match status" value="1"/>
</dbReference>
<feature type="active site" description="Proton acceptor" evidence="4">
    <location>
        <position position="136"/>
    </location>
</feature>
<protein>
    <submittedName>
        <fullName evidence="7">Acetyltransferase</fullName>
    </submittedName>
</protein>
<dbReference type="InterPro" id="IPR050179">
    <property type="entry name" value="Trans_hexapeptide_repeat"/>
</dbReference>
<feature type="binding site" evidence="5">
    <location>
        <begin position="33"/>
        <end position="34"/>
    </location>
    <ligand>
        <name>substrate</name>
    </ligand>
</feature>
<comment type="caution">
    <text evidence="7">The sequence shown here is derived from an EMBL/GenBank/DDBJ whole genome shotgun (WGS) entry which is preliminary data.</text>
</comment>
<evidence type="ECO:0000256" key="4">
    <source>
        <dbReference type="PIRSR" id="PIRSR620019-1"/>
    </source>
</evidence>
<evidence type="ECO:0000313" key="8">
    <source>
        <dbReference type="Proteomes" id="UP000188726"/>
    </source>
</evidence>
<dbReference type="AlphaFoldDB" id="A0AB36K6H9"/>
<dbReference type="PANTHER" id="PTHR43300">
    <property type="entry name" value="ACETYLTRANSFERASE"/>
    <property type="match status" value="1"/>
</dbReference>
<keyword evidence="3" id="KW-0677">Repeat</keyword>
<evidence type="ECO:0000256" key="3">
    <source>
        <dbReference type="ARBA" id="ARBA00022737"/>
    </source>
</evidence>
<evidence type="ECO:0000256" key="5">
    <source>
        <dbReference type="PIRSR" id="PIRSR620019-2"/>
    </source>
</evidence>
<dbReference type="PANTHER" id="PTHR43300:SF7">
    <property type="entry name" value="UDP-N-ACETYLBACILLOSAMINE N-ACETYLTRANSFERASE"/>
    <property type="match status" value="1"/>
</dbReference>
<feature type="binding site" evidence="5">
    <location>
        <position position="166"/>
    </location>
    <ligand>
        <name>acetyl-CoA</name>
        <dbReference type="ChEBI" id="CHEBI:57288"/>
    </ligand>
</feature>
<feature type="binding site" evidence="5">
    <location>
        <begin position="11"/>
        <end position="13"/>
    </location>
    <ligand>
        <name>substrate</name>
    </ligand>
</feature>
<organism evidence="7 8">
    <name type="scientific">Salinivibrio kushneri</name>
    <dbReference type="NCBI Taxonomy" id="1908198"/>
    <lineage>
        <taxon>Bacteria</taxon>
        <taxon>Pseudomonadati</taxon>
        <taxon>Pseudomonadota</taxon>
        <taxon>Gammaproteobacteria</taxon>
        <taxon>Vibrionales</taxon>
        <taxon>Vibrionaceae</taxon>
        <taxon>Salinivibrio</taxon>
    </lineage>
</organism>